<organism evidence="7 8">
    <name type="scientific">Ignavibacterium album (strain DSM 19864 / JCM 16511 / NBRC 101810 / Mat9-16)</name>
    <dbReference type="NCBI Taxonomy" id="945713"/>
    <lineage>
        <taxon>Bacteria</taxon>
        <taxon>Pseudomonadati</taxon>
        <taxon>Ignavibacteriota</taxon>
        <taxon>Ignavibacteria</taxon>
        <taxon>Ignavibacteriales</taxon>
        <taxon>Ignavibacteriaceae</taxon>
        <taxon>Ignavibacterium</taxon>
    </lineage>
</organism>
<dbReference type="HOGENOM" id="CLU_021572_5_0_10"/>
<dbReference type="AlphaFoldDB" id="I0AFZ7"/>
<dbReference type="SFLD" id="SFLDG01082">
    <property type="entry name" value="B12-binding_domain_containing"/>
    <property type="match status" value="1"/>
</dbReference>
<dbReference type="PANTHER" id="PTHR43409:SF3">
    <property type="entry name" value="HYPOTHETICAL METHYLTRANSFERASE"/>
    <property type="match status" value="1"/>
</dbReference>
<evidence type="ECO:0000313" key="8">
    <source>
        <dbReference type="Proteomes" id="UP000007394"/>
    </source>
</evidence>
<dbReference type="SFLD" id="SFLDF00303">
    <property type="entry name" value="hopanoid_C2-methyltransferase"/>
    <property type="match status" value="1"/>
</dbReference>
<dbReference type="GO" id="GO:0005829">
    <property type="term" value="C:cytosol"/>
    <property type="evidence" value="ECO:0007669"/>
    <property type="project" value="TreeGrafter"/>
</dbReference>
<dbReference type="GO" id="GO:0046872">
    <property type="term" value="F:metal ion binding"/>
    <property type="evidence" value="ECO:0007669"/>
    <property type="project" value="UniProtKB-KW"/>
</dbReference>
<dbReference type="Gene3D" id="3.80.30.20">
    <property type="entry name" value="tm_1862 like domain"/>
    <property type="match status" value="1"/>
</dbReference>
<evidence type="ECO:0000256" key="4">
    <source>
        <dbReference type="ARBA" id="ARBA00023004"/>
    </source>
</evidence>
<dbReference type="InterPro" id="IPR023404">
    <property type="entry name" value="rSAM_horseshoe"/>
</dbReference>
<keyword evidence="5" id="KW-0411">Iron-sulfur</keyword>
<reference evidence="7 8" key="1">
    <citation type="journal article" date="2012" name="Front. Microbiol.">
        <title>Complete genome of Ignavibacterium album, a metabolically versatile, flagellated, facultative anaerobe from the phylum Chlorobi.</title>
        <authorList>
            <person name="Liu Z."/>
            <person name="Frigaard N.-U."/>
            <person name="Vogl K."/>
            <person name="Iino T."/>
            <person name="Ohkuma M."/>
            <person name="Overmann J."/>
            <person name="Bryant D.A."/>
        </authorList>
    </citation>
    <scope>NUCLEOTIDE SEQUENCE [LARGE SCALE GENOMIC DNA]</scope>
    <source>
        <strain evidence="8">DSM 19864 / JCM 16511 / NBRC 101810 / Mat9-16</strain>
    </source>
</reference>
<dbReference type="InterPro" id="IPR058240">
    <property type="entry name" value="rSAM_sf"/>
</dbReference>
<dbReference type="Gene3D" id="3.40.50.280">
    <property type="entry name" value="Cobalamin-binding domain"/>
    <property type="match status" value="1"/>
</dbReference>
<dbReference type="SFLD" id="SFLDS00029">
    <property type="entry name" value="Radical_SAM"/>
    <property type="match status" value="1"/>
</dbReference>
<dbReference type="KEGG" id="ial:IALB_0192"/>
<dbReference type="SMART" id="SM00729">
    <property type="entry name" value="Elp3"/>
    <property type="match status" value="1"/>
</dbReference>
<dbReference type="STRING" id="945713.IALB_0192"/>
<keyword evidence="3" id="KW-0479">Metal-binding</keyword>
<keyword evidence="2" id="KW-0949">S-adenosyl-L-methionine</keyword>
<dbReference type="Proteomes" id="UP000007394">
    <property type="component" value="Chromosome"/>
</dbReference>
<dbReference type="EMBL" id="CP003418">
    <property type="protein sequence ID" value="AFH47904.1"/>
    <property type="molecule type" value="Genomic_DNA"/>
</dbReference>
<protein>
    <submittedName>
        <fullName evidence="7">Fe-S oxidoreductase</fullName>
    </submittedName>
</protein>
<dbReference type="PANTHER" id="PTHR43409">
    <property type="entry name" value="ANAEROBIC MAGNESIUM-PROTOPORPHYRIN IX MONOMETHYL ESTER CYCLASE-RELATED"/>
    <property type="match status" value="1"/>
</dbReference>
<evidence type="ECO:0000313" key="7">
    <source>
        <dbReference type="EMBL" id="AFH47904.1"/>
    </source>
</evidence>
<evidence type="ECO:0000256" key="5">
    <source>
        <dbReference type="ARBA" id="ARBA00023014"/>
    </source>
</evidence>
<evidence type="ECO:0000256" key="1">
    <source>
        <dbReference type="ARBA" id="ARBA00001966"/>
    </source>
</evidence>
<keyword evidence="4" id="KW-0408">Iron</keyword>
<sequence>MNILLIYPETPLTFWSFKDALKFVSKKAAEPPLGLITVAAMLPTEWHKKIIDLNVQKLKDEDILWADYVFIGAMNVHLNSFREIVRRCNKLGIKVVAGGPLATTQYNYLLGVDHFVLNEAEITLPMFLEDLKYSVPKQVYRSDEFPDISSTPVPLFELLDMKKYASMSVQYSRGCPYDCEFCSITMLNGRKPRTKSSEQFIRELNRLCELGYKGAISVVDDNFIGNKRKLKDEFLPVLIKWSKGHNYIFNFITEVSINLADDDELMSMMIEAGFNSVFVGIETPNSESLAECGKAQNLRRNLVDSVKKLQRAGFIVSGGFIVGFDNDTEKVFDEQIKFIQRSGITNAMVGLLNAPTGTKLYKRMKAEGRLIEMFSGNNMDASINFIPKMNYKTLIRGYSHLLHTIYSQQEYFNRVNEFLREYIAPGWQTSKISIREIKAFLRLIWLLGIVEKGKKYFWKLLFLTVFKYPKKFTTAMTLAVYGYHFRRVIRTV</sequence>
<comment type="cofactor">
    <cofactor evidence="1">
        <name>[4Fe-4S] cluster</name>
        <dbReference type="ChEBI" id="CHEBI:49883"/>
    </cofactor>
</comment>
<dbReference type="OrthoDB" id="9801424at2"/>
<feature type="domain" description="Radical SAM core" evidence="6">
    <location>
        <begin position="159"/>
        <end position="392"/>
    </location>
</feature>
<dbReference type="PROSITE" id="PS51918">
    <property type="entry name" value="RADICAL_SAM"/>
    <property type="match status" value="1"/>
</dbReference>
<dbReference type="GO" id="GO:0051536">
    <property type="term" value="F:iron-sulfur cluster binding"/>
    <property type="evidence" value="ECO:0007669"/>
    <property type="project" value="UniProtKB-KW"/>
</dbReference>
<dbReference type="eggNOG" id="COG1032">
    <property type="taxonomic scope" value="Bacteria"/>
</dbReference>
<dbReference type="Pfam" id="PF13282">
    <property type="entry name" value="DUF4070"/>
    <property type="match status" value="1"/>
</dbReference>
<evidence type="ECO:0000259" key="6">
    <source>
        <dbReference type="PROSITE" id="PS51918"/>
    </source>
</evidence>
<dbReference type="InterPro" id="IPR006638">
    <property type="entry name" value="Elp3/MiaA/NifB-like_rSAM"/>
</dbReference>
<dbReference type="InterPro" id="IPR006158">
    <property type="entry name" value="Cobalamin-bd"/>
</dbReference>
<dbReference type="SUPFAM" id="SSF102114">
    <property type="entry name" value="Radical SAM enzymes"/>
    <property type="match status" value="1"/>
</dbReference>
<evidence type="ECO:0000256" key="2">
    <source>
        <dbReference type="ARBA" id="ARBA00022691"/>
    </source>
</evidence>
<dbReference type="Pfam" id="PF04055">
    <property type="entry name" value="Radical_SAM"/>
    <property type="match status" value="1"/>
</dbReference>
<dbReference type="Pfam" id="PF02310">
    <property type="entry name" value="B12-binding"/>
    <property type="match status" value="1"/>
</dbReference>
<dbReference type="CDD" id="cd01335">
    <property type="entry name" value="Radical_SAM"/>
    <property type="match status" value="1"/>
</dbReference>
<proteinExistence type="predicted"/>
<gene>
    <name evidence="7" type="ordered locus">IALB_0192</name>
</gene>
<dbReference type="InterPro" id="IPR051198">
    <property type="entry name" value="BchE-like"/>
</dbReference>
<accession>I0AFZ7</accession>
<dbReference type="GO" id="GO:0003824">
    <property type="term" value="F:catalytic activity"/>
    <property type="evidence" value="ECO:0007669"/>
    <property type="project" value="InterPro"/>
</dbReference>
<keyword evidence="8" id="KW-1185">Reference proteome</keyword>
<dbReference type="InterPro" id="IPR034530">
    <property type="entry name" value="HpnP-like"/>
</dbReference>
<dbReference type="RefSeq" id="WP_014559063.1">
    <property type="nucleotide sequence ID" value="NC_017464.1"/>
</dbReference>
<evidence type="ECO:0000256" key="3">
    <source>
        <dbReference type="ARBA" id="ARBA00022723"/>
    </source>
</evidence>
<dbReference type="InterPro" id="IPR034466">
    <property type="entry name" value="Methyltransferase_Class_B"/>
</dbReference>
<dbReference type="InterPro" id="IPR025274">
    <property type="entry name" value="DUF4070"/>
</dbReference>
<dbReference type="SFLD" id="SFLDG01123">
    <property type="entry name" value="methyltransferase_(Class_B)"/>
    <property type="match status" value="1"/>
</dbReference>
<dbReference type="GO" id="GO:0031419">
    <property type="term" value="F:cobalamin binding"/>
    <property type="evidence" value="ECO:0007669"/>
    <property type="project" value="InterPro"/>
</dbReference>
<dbReference type="InterPro" id="IPR007197">
    <property type="entry name" value="rSAM"/>
</dbReference>
<name>I0AFZ7_IGNAJ</name>